<evidence type="ECO:0000256" key="2">
    <source>
        <dbReference type="ARBA" id="ARBA00004448"/>
    </source>
</evidence>
<evidence type="ECO:0000256" key="19">
    <source>
        <dbReference type="SAM" id="SignalP"/>
    </source>
</evidence>
<dbReference type="GO" id="GO:0005743">
    <property type="term" value="C:mitochondrial inner membrane"/>
    <property type="evidence" value="ECO:0007669"/>
    <property type="project" value="UniProtKB-SubCell"/>
</dbReference>
<evidence type="ECO:0000256" key="9">
    <source>
        <dbReference type="ARBA" id="ARBA00022792"/>
    </source>
</evidence>
<feature type="transmembrane region" description="Helical" evidence="18">
    <location>
        <begin position="226"/>
        <end position="245"/>
    </location>
</feature>
<keyword evidence="14 18" id="KW-0830">Ubiquinone</keyword>
<evidence type="ECO:0000256" key="12">
    <source>
        <dbReference type="ARBA" id="ARBA00022989"/>
    </source>
</evidence>
<evidence type="ECO:0000256" key="8">
    <source>
        <dbReference type="ARBA" id="ARBA00022692"/>
    </source>
</evidence>
<dbReference type="EMBL" id="KX035189">
    <property type="protein sequence ID" value="AOY40020.1"/>
    <property type="molecule type" value="Genomic_DNA"/>
</dbReference>
<keyword evidence="12 18" id="KW-1133">Transmembrane helix</keyword>
<feature type="transmembrane region" description="Helical" evidence="18">
    <location>
        <begin position="188"/>
        <end position="206"/>
    </location>
</feature>
<dbReference type="EC" id="7.1.1.2" evidence="4 18"/>
<proteinExistence type="inferred from homology"/>
<comment type="function">
    <text evidence="1">Core subunit of the mitochondrial membrane respiratory chain NADH dehydrogenase (Complex I) that is believed to belong to the minimal assembly required for catalysis. Complex I functions in the transfer of electrons from NADH to the respiratory chain. The immediate electron acceptor for the enzyme is believed to be ubiquinone.</text>
</comment>
<comment type="function">
    <text evidence="18">Core subunit of the mitochondrial membrane respiratory chain NADH dehydrogenase (Complex I) which catalyzes electron transfer from NADH through the respiratory chain, using ubiquinone as an electron acceptor. Essential for the catalytic activity and assembly of complex I.</text>
</comment>
<sequence length="321" mass="36420">MLMFTALLLSSTLISISASSWLIAWLGLEINLLSFIPLMKKMNKFTSEAMIKYFIVQALASMVLIMSMMLSMSNTEMPTYSPYSLMMSSSLLLKMGAAPLHYWFPEVMSGLEWPVALLLSTWQKITPSVLLSLSHPETILITLTAIMSIMIGSLQSMGQTCMRKLMAYSSINNIGWMIPLIFMNTNTWMLYLIIYSTISASIILTLKKTKIFYLSQMNKLMHSNKAMKIFFSMSFLSLSGLPPFLGFMPKWMTIQTMILEKMTTTVMVMVIFTLLMVFVYTRIIMTSLAISSTESLKINNNHMSKLIFISVYGLPISTMMF</sequence>
<name>A0A343A641_9CUCU</name>
<evidence type="ECO:0000256" key="17">
    <source>
        <dbReference type="ARBA" id="ARBA00049551"/>
    </source>
</evidence>
<dbReference type="GO" id="GO:0008137">
    <property type="term" value="F:NADH dehydrogenase (ubiquinone) activity"/>
    <property type="evidence" value="ECO:0007669"/>
    <property type="project" value="UniProtKB-EC"/>
</dbReference>
<dbReference type="InterPro" id="IPR050175">
    <property type="entry name" value="Complex_I_Subunit_2"/>
</dbReference>
<dbReference type="GO" id="GO:0006120">
    <property type="term" value="P:mitochondrial electron transport, NADH to ubiquinone"/>
    <property type="evidence" value="ECO:0007669"/>
    <property type="project" value="InterPro"/>
</dbReference>
<evidence type="ECO:0000256" key="15">
    <source>
        <dbReference type="ARBA" id="ARBA00023128"/>
    </source>
</evidence>
<dbReference type="PRINTS" id="PR01436">
    <property type="entry name" value="NADHDHGNASE2"/>
</dbReference>
<evidence type="ECO:0000256" key="10">
    <source>
        <dbReference type="ARBA" id="ARBA00022967"/>
    </source>
</evidence>
<keyword evidence="16 18" id="KW-0472">Membrane</keyword>
<evidence type="ECO:0000256" key="18">
    <source>
        <dbReference type="RuleBase" id="RU003403"/>
    </source>
</evidence>
<protein>
    <recommendedName>
        <fullName evidence="5 18">NADH-ubiquinone oxidoreductase chain 2</fullName>
        <ecNumber evidence="4 18">7.1.1.2</ecNumber>
    </recommendedName>
</protein>
<evidence type="ECO:0000256" key="3">
    <source>
        <dbReference type="ARBA" id="ARBA00007012"/>
    </source>
</evidence>
<feature type="transmembrane region" description="Helical" evidence="18">
    <location>
        <begin position="165"/>
        <end position="182"/>
    </location>
</feature>
<feature type="chain" id="PRO_5016591564" description="NADH-ubiquinone oxidoreductase chain 2" evidence="19">
    <location>
        <begin position="19"/>
        <end position="321"/>
    </location>
</feature>
<keyword evidence="19" id="KW-0732">Signal</keyword>
<dbReference type="PANTHER" id="PTHR46552:SF1">
    <property type="entry name" value="NADH-UBIQUINONE OXIDOREDUCTASE CHAIN 2"/>
    <property type="match status" value="1"/>
</dbReference>
<evidence type="ECO:0000256" key="6">
    <source>
        <dbReference type="ARBA" id="ARBA00022448"/>
    </source>
</evidence>
<comment type="subcellular location">
    <subcellularLocation>
        <location evidence="2 18">Mitochondrion inner membrane</location>
        <topology evidence="2 18">Multi-pass membrane protein</topology>
    </subcellularLocation>
</comment>
<keyword evidence="10 18" id="KW-1278">Translocase</keyword>
<evidence type="ECO:0000256" key="4">
    <source>
        <dbReference type="ARBA" id="ARBA00012944"/>
    </source>
</evidence>
<keyword evidence="15 18" id="KW-0496">Mitochondrion</keyword>
<comment type="catalytic activity">
    <reaction evidence="17 18">
        <text>a ubiquinone + NADH + 5 H(+)(in) = a ubiquinol + NAD(+) + 4 H(+)(out)</text>
        <dbReference type="Rhea" id="RHEA:29091"/>
        <dbReference type="Rhea" id="RHEA-COMP:9565"/>
        <dbReference type="Rhea" id="RHEA-COMP:9566"/>
        <dbReference type="ChEBI" id="CHEBI:15378"/>
        <dbReference type="ChEBI" id="CHEBI:16389"/>
        <dbReference type="ChEBI" id="CHEBI:17976"/>
        <dbReference type="ChEBI" id="CHEBI:57540"/>
        <dbReference type="ChEBI" id="CHEBI:57945"/>
        <dbReference type="EC" id="7.1.1.2"/>
    </reaction>
</comment>
<evidence type="ECO:0000259" key="20">
    <source>
        <dbReference type="Pfam" id="PF00361"/>
    </source>
</evidence>
<geneLocation type="mitochondrion" evidence="21"/>
<evidence type="ECO:0000313" key="21">
    <source>
        <dbReference type="EMBL" id="AOY40020.1"/>
    </source>
</evidence>
<evidence type="ECO:0000256" key="11">
    <source>
        <dbReference type="ARBA" id="ARBA00022982"/>
    </source>
</evidence>
<feature type="signal peptide" evidence="19">
    <location>
        <begin position="1"/>
        <end position="18"/>
    </location>
</feature>
<feature type="transmembrane region" description="Helical" evidence="18">
    <location>
        <begin position="83"/>
        <end position="104"/>
    </location>
</feature>
<feature type="domain" description="NADH:quinone oxidoreductase/Mrp antiporter transmembrane" evidence="20">
    <location>
        <begin position="18"/>
        <end position="274"/>
    </location>
</feature>
<evidence type="ECO:0000256" key="5">
    <source>
        <dbReference type="ARBA" id="ARBA00021008"/>
    </source>
</evidence>
<dbReference type="Pfam" id="PF00361">
    <property type="entry name" value="Proton_antipo_M"/>
    <property type="match status" value="1"/>
</dbReference>
<feature type="transmembrane region" description="Helical" evidence="18">
    <location>
        <begin position="302"/>
        <end position="320"/>
    </location>
</feature>
<accession>A0A343A641</accession>
<keyword evidence="13 18" id="KW-0520">NAD</keyword>
<keyword evidence="8 18" id="KW-0812">Transmembrane</keyword>
<evidence type="ECO:0000256" key="7">
    <source>
        <dbReference type="ARBA" id="ARBA00022660"/>
    </source>
</evidence>
<feature type="transmembrane region" description="Helical" evidence="18">
    <location>
        <begin position="50"/>
        <end position="71"/>
    </location>
</feature>
<feature type="transmembrane region" description="Helical" evidence="18">
    <location>
        <begin position="139"/>
        <end position="158"/>
    </location>
</feature>
<evidence type="ECO:0000256" key="1">
    <source>
        <dbReference type="ARBA" id="ARBA00003257"/>
    </source>
</evidence>
<reference evidence="21" key="1">
    <citation type="submission" date="2016-04" db="EMBL/GenBank/DDBJ databases">
        <title>Mitochondria of Scolytid beetles.</title>
        <authorList>
            <person name="Miller K."/>
            <person name="Linard B."/>
            <person name="Vogler A.P."/>
        </authorList>
    </citation>
    <scope>NUCLEOTIDE SEQUENCE</scope>
</reference>
<gene>
    <name evidence="21" type="primary">nad2</name>
</gene>
<evidence type="ECO:0000256" key="13">
    <source>
        <dbReference type="ARBA" id="ARBA00023027"/>
    </source>
</evidence>
<organism evidence="21">
    <name type="scientific">Scolytinae sp. BMNH 1040327</name>
    <dbReference type="NCBI Taxonomy" id="1903790"/>
    <lineage>
        <taxon>Eukaryota</taxon>
        <taxon>Metazoa</taxon>
        <taxon>Ecdysozoa</taxon>
        <taxon>Arthropoda</taxon>
        <taxon>Hexapoda</taxon>
        <taxon>Insecta</taxon>
        <taxon>Pterygota</taxon>
        <taxon>Neoptera</taxon>
        <taxon>Endopterygota</taxon>
        <taxon>Coleoptera</taxon>
        <taxon>Polyphaga</taxon>
        <taxon>Cucujiformia</taxon>
        <taxon>Curculionidae</taxon>
        <taxon>Scolytinae</taxon>
    </lineage>
</organism>
<evidence type="ECO:0000256" key="14">
    <source>
        <dbReference type="ARBA" id="ARBA00023075"/>
    </source>
</evidence>
<dbReference type="InterPro" id="IPR001750">
    <property type="entry name" value="ND/Mrp_TM"/>
</dbReference>
<dbReference type="AlphaFoldDB" id="A0A343A641"/>
<keyword evidence="6" id="KW-0813">Transport</keyword>
<dbReference type="PANTHER" id="PTHR46552">
    <property type="entry name" value="NADH-UBIQUINONE OXIDOREDUCTASE CHAIN 2"/>
    <property type="match status" value="1"/>
</dbReference>
<evidence type="ECO:0000256" key="16">
    <source>
        <dbReference type="ARBA" id="ARBA00023136"/>
    </source>
</evidence>
<dbReference type="InterPro" id="IPR003917">
    <property type="entry name" value="NADH_UbQ_OxRdtase_chain2"/>
</dbReference>
<keyword evidence="7 18" id="KW-0679">Respiratory chain</keyword>
<keyword evidence="11 18" id="KW-0249">Electron transport</keyword>
<feature type="transmembrane region" description="Helical" evidence="18">
    <location>
        <begin position="265"/>
        <end position="290"/>
    </location>
</feature>
<keyword evidence="9 18" id="KW-0999">Mitochondrion inner membrane</keyword>
<comment type="similarity">
    <text evidence="3 18">Belongs to the complex I subunit 2 family.</text>
</comment>